<name>A0A444VTB8_9FLAO</name>
<gene>
    <name evidence="1" type="ORF">NU08_4143</name>
</gene>
<dbReference type="AlphaFoldDB" id="A0A444VTB8"/>
<reference evidence="1 2" key="1">
    <citation type="submission" date="2014-12" db="EMBL/GenBank/DDBJ databases">
        <title>Genome sequence of Flavobacterium anhuiense RCM74.</title>
        <authorList>
            <person name="Kim J.F."/>
            <person name="Song J.Y."/>
            <person name="Kwak M.-J."/>
            <person name="Lee S.-W."/>
        </authorList>
    </citation>
    <scope>NUCLEOTIDE SEQUENCE [LARGE SCALE GENOMIC DNA]</scope>
    <source>
        <strain evidence="1 2">RCM74</strain>
    </source>
</reference>
<evidence type="ECO:0000313" key="1">
    <source>
        <dbReference type="EMBL" id="RYJ36882.1"/>
    </source>
</evidence>
<dbReference type="OrthoDB" id="9155696at2"/>
<evidence type="ECO:0000313" key="2">
    <source>
        <dbReference type="Proteomes" id="UP000290433"/>
    </source>
</evidence>
<proteinExistence type="predicted"/>
<sequence length="111" mass="12873">MTRIGISSNTAIPCFQVIRSKGYSISSKIYFIEDIIEDATYEFIAEKDGNEFVADNLEEVLGLITMWEHRGNTNNNIDWRANHDEHLEYRKVLDNSKIFDKNGNEVNEDEL</sequence>
<comment type="caution">
    <text evidence="1">The sequence shown here is derived from an EMBL/GenBank/DDBJ whole genome shotgun (WGS) entry which is preliminary data.</text>
</comment>
<dbReference type="EMBL" id="JUIV01000022">
    <property type="protein sequence ID" value="RYJ36882.1"/>
    <property type="molecule type" value="Genomic_DNA"/>
</dbReference>
<dbReference type="RefSeq" id="WP_129748820.1">
    <property type="nucleotide sequence ID" value="NZ_JUIV01000022.1"/>
</dbReference>
<protein>
    <submittedName>
        <fullName evidence="1">Uncharacterized protein</fullName>
    </submittedName>
</protein>
<dbReference type="Proteomes" id="UP000290433">
    <property type="component" value="Unassembled WGS sequence"/>
</dbReference>
<accession>A0A444VTB8</accession>
<organism evidence="1 2">
    <name type="scientific">Flavobacterium anhuiense</name>
    <dbReference type="NCBI Taxonomy" id="459526"/>
    <lineage>
        <taxon>Bacteria</taxon>
        <taxon>Pseudomonadati</taxon>
        <taxon>Bacteroidota</taxon>
        <taxon>Flavobacteriia</taxon>
        <taxon>Flavobacteriales</taxon>
        <taxon>Flavobacteriaceae</taxon>
        <taxon>Flavobacterium</taxon>
    </lineage>
</organism>